<evidence type="ECO:0000313" key="1">
    <source>
        <dbReference type="EMBL" id="WDF02375.1"/>
    </source>
</evidence>
<protein>
    <submittedName>
        <fullName evidence="1">Uncharacterized protein</fullName>
    </submittedName>
</protein>
<sequence>MKTVFNKLLSIHERPIFMDFTSSNLISYIVEHEDEYVIINHLTHYEKKEVSIKKEEINGYSIRFFQMTKKGLYVLVFAKPGKEKIVRVYNSKGEVNSAFTLDVNDITCYYVDDNDHLWFGVGDTEIYSDENPDGSVIYCYNLIGKQIYKMGNKFVYQIDSPSIDECYALTKHGNEYFLAYYSGLNILAYDSNEVKKAWVLEGTVEMKGTCDALGIYEECFWIGTEKNHLYCIPSGIRGEAHEIIPVDNTGKRIGTVEKVTFSEKGIYLYSNHNIYHIEK</sequence>
<name>A0ABY7W079_9BACI</name>
<organism evidence="1 2">
    <name type="scientific">Shouchella hunanensis</name>
    <dbReference type="NCBI Taxonomy" id="766894"/>
    <lineage>
        <taxon>Bacteria</taxon>
        <taxon>Bacillati</taxon>
        <taxon>Bacillota</taxon>
        <taxon>Bacilli</taxon>
        <taxon>Bacillales</taxon>
        <taxon>Bacillaceae</taxon>
        <taxon>Shouchella</taxon>
    </lineage>
</organism>
<dbReference type="RefSeq" id="WP_274272073.1">
    <property type="nucleotide sequence ID" value="NZ_CP117834.1"/>
</dbReference>
<dbReference type="EMBL" id="CP117834">
    <property type="protein sequence ID" value="WDF02375.1"/>
    <property type="molecule type" value="Genomic_DNA"/>
</dbReference>
<dbReference type="Proteomes" id="UP001215143">
    <property type="component" value="Chromosome"/>
</dbReference>
<reference evidence="1 2" key="1">
    <citation type="submission" date="2023-02" db="EMBL/GenBank/DDBJ databases">
        <authorList>
            <person name="Liu G."/>
        </authorList>
    </citation>
    <scope>NUCLEOTIDE SEQUENCE [LARGE SCALE GENOMIC DNA]</scope>
    <source>
        <strain evidence="1 2">DSM 23008</strain>
    </source>
</reference>
<evidence type="ECO:0000313" key="2">
    <source>
        <dbReference type="Proteomes" id="UP001215143"/>
    </source>
</evidence>
<proteinExistence type="predicted"/>
<gene>
    <name evidence="1" type="ORF">PQ477_12665</name>
</gene>
<accession>A0ABY7W079</accession>
<dbReference type="SUPFAM" id="SSF69322">
    <property type="entry name" value="Tricorn protease domain 2"/>
    <property type="match status" value="1"/>
</dbReference>
<keyword evidence="2" id="KW-1185">Reference proteome</keyword>